<gene>
    <name evidence="4" type="ORF">HNQ47_001228</name>
</gene>
<protein>
    <submittedName>
        <fullName evidence="4">Putative amidohydrolase</fullName>
    </submittedName>
</protein>
<dbReference type="GO" id="GO:0006541">
    <property type="term" value="P:glutamine metabolic process"/>
    <property type="evidence" value="ECO:0007669"/>
    <property type="project" value="TreeGrafter"/>
</dbReference>
<organism evidence="4 5">
    <name type="scientific">Catenisphaera adipataccumulans</name>
    <dbReference type="NCBI Taxonomy" id="700500"/>
    <lineage>
        <taxon>Bacteria</taxon>
        <taxon>Bacillati</taxon>
        <taxon>Bacillota</taxon>
        <taxon>Erysipelotrichia</taxon>
        <taxon>Erysipelotrichales</taxon>
        <taxon>Erysipelotrichaceae</taxon>
        <taxon>Catenisphaera</taxon>
    </lineage>
</organism>
<dbReference type="SUPFAM" id="SSF56317">
    <property type="entry name" value="Carbon-nitrogen hydrolase"/>
    <property type="match status" value="1"/>
</dbReference>
<evidence type="ECO:0000256" key="2">
    <source>
        <dbReference type="ARBA" id="ARBA00022801"/>
    </source>
</evidence>
<accession>A0A7W8CX28</accession>
<name>A0A7W8CX28_9FIRM</name>
<dbReference type="Proteomes" id="UP000539953">
    <property type="component" value="Unassembled WGS sequence"/>
</dbReference>
<dbReference type="PROSITE" id="PS50263">
    <property type="entry name" value="CN_HYDROLASE"/>
    <property type="match status" value="1"/>
</dbReference>
<dbReference type="InterPro" id="IPR045254">
    <property type="entry name" value="Nit1/2_C-N_Hydrolase"/>
</dbReference>
<evidence type="ECO:0000256" key="1">
    <source>
        <dbReference type="ARBA" id="ARBA00010613"/>
    </source>
</evidence>
<dbReference type="InterPro" id="IPR003010">
    <property type="entry name" value="C-N_Hydrolase"/>
</dbReference>
<sequence>MKILQIQSHTNSQLQKTFQAIAQIDIPDDIDFICLPEMFACPYDTKCFPDYAEPFEGACFQFMQQLAIRHHAYVIGGSFPEIDHGHIYNTAPVFDRSGRLLARHRKMHLFDIQVQGGQHFKESDILSAGDAVTTFPTEFGTMGICICYDIRFPELGRLMALHGARCFFVPAAFNQTTGPAHWELTFRAQALFNQVFCVATAPALDPHASYHSWGHSLITDPWGRVVTQAGTDACSQITSIDINDTEQVRQQLPLLKHRRTDLYRLEEQHEKNRNQTM</sequence>
<dbReference type="RefSeq" id="WP_183328505.1">
    <property type="nucleotide sequence ID" value="NZ_JACHHK010000004.1"/>
</dbReference>
<dbReference type="PANTHER" id="PTHR23088">
    <property type="entry name" value="NITRILASE-RELATED"/>
    <property type="match status" value="1"/>
</dbReference>
<evidence type="ECO:0000259" key="3">
    <source>
        <dbReference type="PROSITE" id="PS50263"/>
    </source>
</evidence>
<dbReference type="AlphaFoldDB" id="A0A7W8CX28"/>
<dbReference type="Gene3D" id="3.60.110.10">
    <property type="entry name" value="Carbon-nitrogen hydrolase"/>
    <property type="match status" value="1"/>
</dbReference>
<dbReference type="GO" id="GO:0006528">
    <property type="term" value="P:asparagine metabolic process"/>
    <property type="evidence" value="ECO:0007669"/>
    <property type="project" value="TreeGrafter"/>
</dbReference>
<feature type="domain" description="CN hydrolase" evidence="3">
    <location>
        <begin position="1"/>
        <end position="244"/>
    </location>
</feature>
<evidence type="ECO:0000313" key="4">
    <source>
        <dbReference type="EMBL" id="MBB5183207.1"/>
    </source>
</evidence>
<keyword evidence="2 4" id="KW-0378">Hydrolase</keyword>
<dbReference type="EMBL" id="JACHHK010000004">
    <property type="protein sequence ID" value="MBB5183207.1"/>
    <property type="molecule type" value="Genomic_DNA"/>
</dbReference>
<dbReference type="PROSITE" id="PS01227">
    <property type="entry name" value="UPF0012"/>
    <property type="match status" value="1"/>
</dbReference>
<comment type="similarity">
    <text evidence="1">Belongs to the carbon-nitrogen hydrolase superfamily. NIT1/NIT2 family.</text>
</comment>
<dbReference type="GO" id="GO:0006107">
    <property type="term" value="P:oxaloacetate metabolic process"/>
    <property type="evidence" value="ECO:0007669"/>
    <property type="project" value="TreeGrafter"/>
</dbReference>
<dbReference type="InterPro" id="IPR036526">
    <property type="entry name" value="C-N_Hydrolase_sf"/>
</dbReference>
<dbReference type="CDD" id="cd07572">
    <property type="entry name" value="nit"/>
    <property type="match status" value="1"/>
</dbReference>
<comment type="caution">
    <text evidence="4">The sequence shown here is derived from an EMBL/GenBank/DDBJ whole genome shotgun (WGS) entry which is preliminary data.</text>
</comment>
<evidence type="ECO:0000313" key="5">
    <source>
        <dbReference type="Proteomes" id="UP000539953"/>
    </source>
</evidence>
<proteinExistence type="inferred from homology"/>
<reference evidence="4 5" key="1">
    <citation type="submission" date="2020-08" db="EMBL/GenBank/DDBJ databases">
        <title>Genomic Encyclopedia of Type Strains, Phase IV (KMG-IV): sequencing the most valuable type-strain genomes for metagenomic binning, comparative biology and taxonomic classification.</title>
        <authorList>
            <person name="Goeker M."/>
        </authorList>
    </citation>
    <scope>NUCLEOTIDE SEQUENCE [LARGE SCALE GENOMIC DNA]</scope>
    <source>
        <strain evidence="4 5">DSM 25799</strain>
    </source>
</reference>
<dbReference type="GO" id="GO:0050152">
    <property type="term" value="F:omega-amidase activity"/>
    <property type="evidence" value="ECO:0007669"/>
    <property type="project" value="TreeGrafter"/>
</dbReference>
<dbReference type="PANTHER" id="PTHR23088:SF30">
    <property type="entry name" value="OMEGA-AMIDASE NIT2"/>
    <property type="match status" value="1"/>
</dbReference>
<dbReference type="Pfam" id="PF00795">
    <property type="entry name" value="CN_hydrolase"/>
    <property type="match status" value="1"/>
</dbReference>
<keyword evidence="5" id="KW-1185">Reference proteome</keyword>
<dbReference type="InterPro" id="IPR001110">
    <property type="entry name" value="UPF0012_CS"/>
</dbReference>